<name>A0A835PMV7_VANPL</name>
<dbReference type="OrthoDB" id="1853012at2759"/>
<protein>
    <submittedName>
        <fullName evidence="1">Uncharacterized protein</fullName>
    </submittedName>
</protein>
<evidence type="ECO:0000313" key="1">
    <source>
        <dbReference type="EMBL" id="KAG0454589.1"/>
    </source>
</evidence>
<proteinExistence type="predicted"/>
<sequence length="111" mass="12615">MEEVVSIVKLKLFGNGFRSFKIELHSTLLSMIYAITSSKKVDLAIFGPLLERYDISFIWSEATFVEALIEIKGHGNVTSTLYLMNVECVVELLERHNGVIYSRTPKLIKGY</sequence>
<dbReference type="AlphaFoldDB" id="A0A835PMV7"/>
<gene>
    <name evidence="1" type="ORF">HPP92_023881</name>
</gene>
<dbReference type="EMBL" id="JADCNL010000013">
    <property type="protein sequence ID" value="KAG0454589.1"/>
    <property type="molecule type" value="Genomic_DNA"/>
</dbReference>
<comment type="caution">
    <text evidence="1">The sequence shown here is derived from an EMBL/GenBank/DDBJ whole genome shotgun (WGS) entry which is preliminary data.</text>
</comment>
<organism evidence="1 2">
    <name type="scientific">Vanilla planifolia</name>
    <name type="common">Vanilla</name>
    <dbReference type="NCBI Taxonomy" id="51239"/>
    <lineage>
        <taxon>Eukaryota</taxon>
        <taxon>Viridiplantae</taxon>
        <taxon>Streptophyta</taxon>
        <taxon>Embryophyta</taxon>
        <taxon>Tracheophyta</taxon>
        <taxon>Spermatophyta</taxon>
        <taxon>Magnoliopsida</taxon>
        <taxon>Liliopsida</taxon>
        <taxon>Asparagales</taxon>
        <taxon>Orchidaceae</taxon>
        <taxon>Vanilloideae</taxon>
        <taxon>Vanilleae</taxon>
        <taxon>Vanilla</taxon>
    </lineage>
</organism>
<keyword evidence="2" id="KW-1185">Reference proteome</keyword>
<reference evidence="1 2" key="1">
    <citation type="journal article" date="2020" name="Nat. Food">
        <title>A phased Vanilla planifolia genome enables genetic improvement of flavour and production.</title>
        <authorList>
            <person name="Hasing T."/>
            <person name="Tang H."/>
            <person name="Brym M."/>
            <person name="Khazi F."/>
            <person name="Huang T."/>
            <person name="Chambers A.H."/>
        </authorList>
    </citation>
    <scope>NUCLEOTIDE SEQUENCE [LARGE SCALE GENOMIC DNA]</scope>
    <source>
        <tissue evidence="1">Leaf</tissue>
    </source>
</reference>
<evidence type="ECO:0000313" key="2">
    <source>
        <dbReference type="Proteomes" id="UP000636800"/>
    </source>
</evidence>
<dbReference type="Proteomes" id="UP000636800">
    <property type="component" value="Chromosome 13"/>
</dbReference>
<accession>A0A835PMV7</accession>